<feature type="region of interest" description="Disordered" evidence="1">
    <location>
        <begin position="74"/>
        <end position="93"/>
    </location>
</feature>
<name>A0A182W6Q5_9DIPT</name>
<reference evidence="3" key="1">
    <citation type="submission" date="2013-03" db="EMBL/GenBank/DDBJ databases">
        <title>The Genome Sequence of Anopheles minimus MINIMUS1.</title>
        <authorList>
            <consortium name="The Broad Institute Genomics Platform"/>
            <person name="Neafsey D.E."/>
            <person name="Walton C."/>
            <person name="Walker B."/>
            <person name="Young S.K."/>
            <person name="Zeng Q."/>
            <person name="Gargeya S."/>
            <person name="Fitzgerald M."/>
            <person name="Haas B."/>
            <person name="Abouelleil A."/>
            <person name="Allen A.W."/>
            <person name="Alvarado L."/>
            <person name="Arachchi H.M."/>
            <person name="Berlin A.M."/>
            <person name="Chapman S.B."/>
            <person name="Gainer-Dewar J."/>
            <person name="Goldberg J."/>
            <person name="Griggs A."/>
            <person name="Gujja S."/>
            <person name="Hansen M."/>
            <person name="Howarth C."/>
            <person name="Imamovic A."/>
            <person name="Ireland A."/>
            <person name="Larimer J."/>
            <person name="McCowan C."/>
            <person name="Murphy C."/>
            <person name="Pearson M."/>
            <person name="Poon T.W."/>
            <person name="Priest M."/>
            <person name="Roberts A."/>
            <person name="Saif S."/>
            <person name="Shea T."/>
            <person name="Sisk P."/>
            <person name="Sykes S."/>
            <person name="Wortman J."/>
            <person name="Nusbaum C."/>
            <person name="Birren B."/>
        </authorList>
    </citation>
    <scope>NUCLEOTIDE SEQUENCE [LARGE SCALE GENOMIC DNA]</scope>
    <source>
        <strain evidence="3">MINIMUS1</strain>
    </source>
</reference>
<sequence>MPSNAQTSGAVSQPPILERKPDYFIGTTGRPVLTSHFTTMHRTDRLGKSDNAVTNSKLNKCLYNLTIRNGGGGFPTGNSDRHGSIVTSSRGVSNKTENDITTIAKYSTTGGRCSVAPPHFSGSTRATDTGRNSLGSASGWCSMTSAAHQKSGSFGTHCGSQTDRSRSVTSPSSRMLTARSNMQQYRRPTSTTRSGTGPPEVTESSLVLQQQCRYSNPNKLLDNRLINQRSYDRNIFGYQRMDQFVLPPLQI</sequence>
<dbReference type="Proteomes" id="UP000075920">
    <property type="component" value="Unassembled WGS sequence"/>
</dbReference>
<accession>A0A182W6Q5</accession>
<dbReference type="VEuPathDB" id="VectorBase:AMIN006020"/>
<evidence type="ECO:0000256" key="1">
    <source>
        <dbReference type="SAM" id="MobiDB-lite"/>
    </source>
</evidence>
<dbReference type="AlphaFoldDB" id="A0A182W6Q5"/>
<evidence type="ECO:0000313" key="3">
    <source>
        <dbReference type="Proteomes" id="UP000075920"/>
    </source>
</evidence>
<proteinExistence type="predicted"/>
<feature type="compositionally biased region" description="Low complexity" evidence="1">
    <location>
        <begin position="186"/>
        <end position="199"/>
    </location>
</feature>
<feature type="region of interest" description="Disordered" evidence="1">
    <location>
        <begin position="152"/>
        <end position="202"/>
    </location>
</feature>
<protein>
    <submittedName>
        <fullName evidence="2">Uncharacterized protein</fullName>
    </submittedName>
</protein>
<evidence type="ECO:0000313" key="2">
    <source>
        <dbReference type="EnsemblMetazoa" id="AMIN006020-PA"/>
    </source>
</evidence>
<reference evidence="2" key="2">
    <citation type="submission" date="2020-05" db="UniProtKB">
        <authorList>
            <consortium name="EnsemblMetazoa"/>
        </authorList>
    </citation>
    <scope>IDENTIFICATION</scope>
    <source>
        <strain evidence="2">MINIMUS1</strain>
    </source>
</reference>
<feature type="compositionally biased region" description="Polar residues" evidence="1">
    <location>
        <begin position="152"/>
        <end position="184"/>
    </location>
</feature>
<dbReference type="EnsemblMetazoa" id="AMIN006020-RA">
    <property type="protein sequence ID" value="AMIN006020-PA"/>
    <property type="gene ID" value="AMIN006020"/>
</dbReference>
<organism evidence="2 3">
    <name type="scientific">Anopheles minimus</name>
    <dbReference type="NCBI Taxonomy" id="112268"/>
    <lineage>
        <taxon>Eukaryota</taxon>
        <taxon>Metazoa</taxon>
        <taxon>Ecdysozoa</taxon>
        <taxon>Arthropoda</taxon>
        <taxon>Hexapoda</taxon>
        <taxon>Insecta</taxon>
        <taxon>Pterygota</taxon>
        <taxon>Neoptera</taxon>
        <taxon>Endopterygota</taxon>
        <taxon>Diptera</taxon>
        <taxon>Nematocera</taxon>
        <taxon>Culicoidea</taxon>
        <taxon>Culicidae</taxon>
        <taxon>Anophelinae</taxon>
        <taxon>Anopheles</taxon>
    </lineage>
</organism>
<keyword evidence="3" id="KW-1185">Reference proteome</keyword>